<sequence>MISFTWLKRLFSKASTKMSEIQSDVLQSTLPAAGAATPVVDPNAAGAAPGQVAQTVTVQDSNAGAVTEVVPPQPAPAPAAPEAASEKDVMFNRVKVLLKVADHAIDEVWDDSVAYVKKAAKTEEEIADKLETILLVAGHDVSDVLADAIAFAKKY</sequence>
<accession>A0ABY2SSG5</accession>
<dbReference type="RefSeq" id="WP_136987942.1">
    <property type="nucleotide sequence ID" value="NZ_SZPQ01000001.1"/>
</dbReference>
<dbReference type="EMBL" id="SZPQ01000001">
    <property type="protein sequence ID" value="TKI08651.1"/>
    <property type="molecule type" value="Genomic_DNA"/>
</dbReference>
<keyword evidence="2" id="KW-1185">Reference proteome</keyword>
<protein>
    <submittedName>
        <fullName evidence="1">Uncharacterized protein</fullName>
    </submittedName>
</protein>
<gene>
    <name evidence="1" type="ORF">FCN80_00950</name>
</gene>
<organism evidence="1 2">
    <name type="scientific">Martelella alba</name>
    <dbReference type="NCBI Taxonomy" id="2590451"/>
    <lineage>
        <taxon>Bacteria</taxon>
        <taxon>Pseudomonadati</taxon>
        <taxon>Pseudomonadota</taxon>
        <taxon>Alphaproteobacteria</taxon>
        <taxon>Hyphomicrobiales</taxon>
        <taxon>Aurantimonadaceae</taxon>
        <taxon>Martelella</taxon>
    </lineage>
</organism>
<reference evidence="1 2" key="1">
    <citation type="submission" date="2019-04" db="EMBL/GenBank/DDBJ databases">
        <authorList>
            <person name="Li M."/>
            <person name="Gao C."/>
        </authorList>
    </citation>
    <scope>NUCLEOTIDE SEQUENCE [LARGE SCALE GENOMIC DNA]</scope>
    <source>
        <strain evidence="1 2">BGMRC 2031</strain>
    </source>
</reference>
<name>A0ABY2SSG5_9HYPH</name>
<evidence type="ECO:0000313" key="2">
    <source>
        <dbReference type="Proteomes" id="UP000305202"/>
    </source>
</evidence>
<dbReference type="Proteomes" id="UP000305202">
    <property type="component" value="Unassembled WGS sequence"/>
</dbReference>
<comment type="caution">
    <text evidence="1">The sequence shown here is derived from an EMBL/GenBank/DDBJ whole genome shotgun (WGS) entry which is preliminary data.</text>
</comment>
<proteinExistence type="predicted"/>
<evidence type="ECO:0000313" key="1">
    <source>
        <dbReference type="EMBL" id="TKI08651.1"/>
    </source>
</evidence>